<keyword evidence="4 8" id="KW-0276">Fatty acid metabolism</keyword>
<evidence type="ECO:0000256" key="5">
    <source>
        <dbReference type="ARBA" id="ARBA00022842"/>
    </source>
</evidence>
<evidence type="ECO:0000256" key="3">
    <source>
        <dbReference type="ARBA" id="ARBA00022723"/>
    </source>
</evidence>
<evidence type="ECO:0000256" key="7">
    <source>
        <dbReference type="ARBA" id="ARBA00023160"/>
    </source>
</evidence>
<organism evidence="10 11">
    <name type="scientific">Sulfurimonas xiamenensis</name>
    <dbReference type="NCBI Taxonomy" id="2590021"/>
    <lineage>
        <taxon>Bacteria</taxon>
        <taxon>Pseudomonadati</taxon>
        <taxon>Campylobacterota</taxon>
        <taxon>Epsilonproteobacteria</taxon>
        <taxon>Campylobacterales</taxon>
        <taxon>Sulfurimonadaceae</taxon>
        <taxon>Sulfurimonas</taxon>
    </lineage>
</organism>
<keyword evidence="6 8" id="KW-0443">Lipid metabolism</keyword>
<dbReference type="GO" id="GO:0006633">
    <property type="term" value="P:fatty acid biosynthetic process"/>
    <property type="evidence" value="ECO:0007669"/>
    <property type="project" value="UniProtKB-UniRule"/>
</dbReference>
<dbReference type="EC" id="2.7.8.7" evidence="8"/>
<comment type="cofactor">
    <cofactor evidence="8">
        <name>Mg(2+)</name>
        <dbReference type="ChEBI" id="CHEBI:18420"/>
    </cofactor>
</comment>
<comment type="similarity">
    <text evidence="8">Belongs to the P-Pant transferase superfamily. AcpS family.</text>
</comment>
<dbReference type="InterPro" id="IPR004568">
    <property type="entry name" value="Ppantetheine-prot_Trfase_dom"/>
</dbReference>
<dbReference type="GO" id="GO:0000287">
    <property type="term" value="F:magnesium ion binding"/>
    <property type="evidence" value="ECO:0007669"/>
    <property type="project" value="UniProtKB-UniRule"/>
</dbReference>
<evidence type="ECO:0000256" key="6">
    <source>
        <dbReference type="ARBA" id="ARBA00023098"/>
    </source>
</evidence>
<dbReference type="GO" id="GO:0008897">
    <property type="term" value="F:holo-[acyl-carrier-protein] synthase activity"/>
    <property type="evidence" value="ECO:0007669"/>
    <property type="project" value="UniProtKB-UniRule"/>
</dbReference>
<dbReference type="InterPro" id="IPR008278">
    <property type="entry name" value="4-PPantetheinyl_Trfase_dom"/>
</dbReference>
<comment type="catalytic activity">
    <reaction evidence="8">
        <text>apo-[ACP] + CoA = holo-[ACP] + adenosine 3',5'-bisphosphate + H(+)</text>
        <dbReference type="Rhea" id="RHEA:12068"/>
        <dbReference type="Rhea" id="RHEA-COMP:9685"/>
        <dbReference type="Rhea" id="RHEA-COMP:9690"/>
        <dbReference type="ChEBI" id="CHEBI:15378"/>
        <dbReference type="ChEBI" id="CHEBI:29999"/>
        <dbReference type="ChEBI" id="CHEBI:57287"/>
        <dbReference type="ChEBI" id="CHEBI:58343"/>
        <dbReference type="ChEBI" id="CHEBI:64479"/>
        <dbReference type="EC" id="2.7.8.7"/>
    </reaction>
</comment>
<dbReference type="HAMAP" id="MF_00101">
    <property type="entry name" value="AcpS"/>
    <property type="match status" value="1"/>
</dbReference>
<dbReference type="Gene3D" id="3.90.470.20">
    <property type="entry name" value="4'-phosphopantetheinyl transferase domain"/>
    <property type="match status" value="1"/>
</dbReference>
<protein>
    <recommendedName>
        <fullName evidence="8">Holo-[acyl-carrier-protein] synthase</fullName>
        <shortName evidence="8">Holo-ACP synthase</shortName>
        <ecNumber evidence="8">2.7.8.7</ecNumber>
    </recommendedName>
    <alternativeName>
        <fullName evidence="8">4'-phosphopantetheinyl transferase AcpS</fullName>
    </alternativeName>
</protein>
<keyword evidence="8" id="KW-0963">Cytoplasm</keyword>
<evidence type="ECO:0000256" key="2">
    <source>
        <dbReference type="ARBA" id="ARBA00022679"/>
    </source>
</evidence>
<keyword evidence="7 8" id="KW-0275">Fatty acid biosynthesis</keyword>
<keyword evidence="11" id="KW-1185">Reference proteome</keyword>
<dbReference type="GO" id="GO:0005737">
    <property type="term" value="C:cytoplasm"/>
    <property type="evidence" value="ECO:0007669"/>
    <property type="project" value="UniProtKB-SubCell"/>
</dbReference>
<keyword evidence="2 8" id="KW-0808">Transferase</keyword>
<evidence type="ECO:0000313" key="11">
    <source>
        <dbReference type="Proteomes" id="UP000326061"/>
    </source>
</evidence>
<dbReference type="InterPro" id="IPR002582">
    <property type="entry name" value="ACPS"/>
</dbReference>
<dbReference type="SUPFAM" id="SSF56214">
    <property type="entry name" value="4'-phosphopantetheinyl transferase"/>
    <property type="match status" value="1"/>
</dbReference>
<evidence type="ECO:0000256" key="4">
    <source>
        <dbReference type="ARBA" id="ARBA00022832"/>
    </source>
</evidence>
<dbReference type="AlphaFoldDB" id="A0AAJ4DMI7"/>
<dbReference type="NCBIfam" id="TIGR00516">
    <property type="entry name" value="acpS"/>
    <property type="match status" value="1"/>
</dbReference>
<dbReference type="RefSeq" id="WP_152299138.1">
    <property type="nucleotide sequence ID" value="NZ_CP041166.1"/>
</dbReference>
<feature type="binding site" evidence="8">
    <location>
        <position position="50"/>
    </location>
    <ligand>
        <name>Mg(2+)</name>
        <dbReference type="ChEBI" id="CHEBI:18420"/>
    </ligand>
</feature>
<sequence length="121" mass="13196">MIGIDLIKTSRMNLFIERFGEKALLKFLSKEEIKLVKNYKTASGFWAAKEACSKALGVGIGSKCSFHDIAIYKTSNGAPKLKLSEKLLNNFNILDSSLSITHDGDYAIAVVAIESAPADKI</sequence>
<evidence type="ECO:0000259" key="9">
    <source>
        <dbReference type="Pfam" id="PF01648"/>
    </source>
</evidence>
<dbReference type="Proteomes" id="UP000326061">
    <property type="component" value="Chromosome"/>
</dbReference>
<comment type="function">
    <text evidence="8">Transfers the 4'-phosphopantetheine moiety from coenzyme A to a Ser of acyl-carrier-protein.</text>
</comment>
<comment type="subcellular location">
    <subcellularLocation>
        <location evidence="8">Cytoplasm</location>
    </subcellularLocation>
</comment>
<proteinExistence type="inferred from homology"/>
<evidence type="ECO:0000313" key="10">
    <source>
        <dbReference type="EMBL" id="QFR43075.1"/>
    </source>
</evidence>
<gene>
    <name evidence="8" type="primary">acpS</name>
    <name evidence="10" type="ORF">FJR47_03815</name>
</gene>
<feature type="binding site" evidence="8">
    <location>
        <position position="5"/>
    </location>
    <ligand>
        <name>Mg(2+)</name>
        <dbReference type="ChEBI" id="CHEBI:18420"/>
    </ligand>
</feature>
<dbReference type="NCBIfam" id="TIGR00556">
    <property type="entry name" value="pantethn_trn"/>
    <property type="match status" value="1"/>
</dbReference>
<keyword evidence="5 8" id="KW-0460">Magnesium</keyword>
<keyword evidence="3 8" id="KW-0479">Metal-binding</keyword>
<accession>A0AAJ4DMI7</accession>
<reference evidence="11" key="1">
    <citation type="submission" date="2019-06" db="EMBL/GenBank/DDBJ databases">
        <title>Sulfurimonas gotlandica sp. nov., a chemoautotrophic and psychrotolerant epsilonproteobacterium isolated from a pelagic redoxcline, and an emended description of the genus Sulfurimonas.</title>
        <authorList>
            <person name="Wang S."/>
            <person name="Jiang L."/>
            <person name="Shao Z."/>
        </authorList>
    </citation>
    <scope>NUCLEOTIDE SEQUENCE [LARGE SCALE GENOMIC DNA]</scope>
    <source>
        <strain evidence="11">1-1N</strain>
    </source>
</reference>
<dbReference type="InterPro" id="IPR037143">
    <property type="entry name" value="4-PPantetheinyl_Trfase_dom_sf"/>
</dbReference>
<name>A0AAJ4DMI7_9BACT</name>
<dbReference type="KEGG" id="suln:FJR47_03815"/>
<evidence type="ECO:0000256" key="8">
    <source>
        <dbReference type="HAMAP-Rule" id="MF_00101"/>
    </source>
</evidence>
<dbReference type="Pfam" id="PF01648">
    <property type="entry name" value="ACPS"/>
    <property type="match status" value="1"/>
</dbReference>
<dbReference type="EMBL" id="CP041166">
    <property type="protein sequence ID" value="QFR43075.1"/>
    <property type="molecule type" value="Genomic_DNA"/>
</dbReference>
<evidence type="ECO:0000256" key="1">
    <source>
        <dbReference type="ARBA" id="ARBA00022516"/>
    </source>
</evidence>
<keyword evidence="1 8" id="KW-0444">Lipid biosynthesis</keyword>
<feature type="domain" description="4'-phosphopantetheinyl transferase" evidence="9">
    <location>
        <begin position="2"/>
        <end position="111"/>
    </location>
</feature>